<name>B6YX20_THEON</name>
<dbReference type="EMBL" id="CP000855">
    <property type="protein sequence ID" value="ACJ16633.1"/>
    <property type="molecule type" value="Genomic_DNA"/>
</dbReference>
<reference evidence="1 2" key="1">
    <citation type="journal article" date="2008" name="J. Bacteriol.">
        <title>The complete genome sequence of Thermococcus onnurineus NA1 reveals a mixed heterotrophic and carboxydotrophic metabolism.</title>
        <authorList>
            <person name="Lee H.S."/>
            <person name="Kang S.G."/>
            <person name="Bae S.S."/>
            <person name="Lim J.K."/>
            <person name="Cho Y."/>
            <person name="Kim Y.J."/>
            <person name="Jeon J.H."/>
            <person name="Cha S.S."/>
            <person name="Kwon K.K."/>
            <person name="Kim H.T."/>
            <person name="Park C.J."/>
            <person name="Lee H.W."/>
            <person name="Kim S.I."/>
            <person name="Chun J."/>
            <person name="Colwell R.R."/>
            <person name="Kim S.J."/>
            <person name="Lee J.H."/>
        </authorList>
    </citation>
    <scope>NUCLEOTIDE SEQUENCE [LARGE SCALE GENOMIC DNA]</scope>
    <source>
        <strain evidence="1 2">NA1</strain>
    </source>
</reference>
<proteinExistence type="predicted"/>
<dbReference type="PATRIC" id="fig|523850.10.peg.1153"/>
<dbReference type="STRING" id="523850.TON_1145"/>
<gene>
    <name evidence="1" type="ordered locus">TON_1145</name>
</gene>
<organism evidence="1 2">
    <name type="scientific">Thermococcus onnurineus (strain NA1)</name>
    <dbReference type="NCBI Taxonomy" id="523850"/>
    <lineage>
        <taxon>Archaea</taxon>
        <taxon>Methanobacteriati</taxon>
        <taxon>Methanobacteriota</taxon>
        <taxon>Thermococci</taxon>
        <taxon>Thermococcales</taxon>
        <taxon>Thermococcaceae</taxon>
        <taxon>Thermococcus</taxon>
    </lineage>
</organism>
<accession>B6YX20</accession>
<dbReference type="AlphaFoldDB" id="B6YX20"/>
<keyword evidence="2" id="KW-1185">Reference proteome</keyword>
<dbReference type="GO" id="GO:0016787">
    <property type="term" value="F:hydrolase activity"/>
    <property type="evidence" value="ECO:0007669"/>
    <property type="project" value="UniProtKB-KW"/>
</dbReference>
<evidence type="ECO:0000313" key="1">
    <source>
        <dbReference type="EMBL" id="ACJ16633.1"/>
    </source>
</evidence>
<dbReference type="KEGG" id="ton:TON_1145"/>
<keyword evidence="1" id="KW-0378">Hydrolase</keyword>
<sequence length="75" mass="8096">MKFCTGNTVKTAQTESGKVAVEAMSRRVRLLGIKTFIVNSFSPGGAWVFERDGKLTASVPGSELLVYDENGGKEK</sequence>
<dbReference type="eggNOG" id="arCOG00126">
    <property type="taxonomic scope" value="Archaea"/>
</dbReference>
<evidence type="ECO:0000313" key="2">
    <source>
        <dbReference type="Proteomes" id="UP000002727"/>
    </source>
</evidence>
<dbReference type="HOGENOM" id="CLU_2662565_0_0_2"/>
<dbReference type="Proteomes" id="UP000002727">
    <property type="component" value="Chromosome"/>
</dbReference>
<protein>
    <submittedName>
        <fullName evidence="1">Carbon-nitrogen hydrolase</fullName>
    </submittedName>
</protein>